<accession>C6PSH2</accession>
<sequence length="42" mass="5132">MYFINYILYTTAIESIKEKEILAKSNFEIERLKFMCYCETKL</sequence>
<keyword evidence="2" id="KW-1185">Reference proteome</keyword>
<evidence type="ECO:0000313" key="1">
    <source>
        <dbReference type="EMBL" id="EET87850.1"/>
    </source>
</evidence>
<name>C6PSH2_9CLOT</name>
<reference evidence="1 2" key="1">
    <citation type="submission" date="2009-06" db="EMBL/GenBank/DDBJ databases">
        <title>The draft genome of Clostridium carboxidivorans P7.</title>
        <authorList>
            <consortium name="US DOE Joint Genome Institute (JGI-PGF)"/>
            <person name="Lucas S."/>
            <person name="Copeland A."/>
            <person name="Lapidus A."/>
            <person name="Glavina del Rio T."/>
            <person name="Tice H."/>
            <person name="Bruce D."/>
            <person name="Goodwin L."/>
            <person name="Pitluck S."/>
            <person name="Larimer F."/>
            <person name="Land M.L."/>
            <person name="Hauser L."/>
            <person name="Hemme C.L."/>
        </authorList>
    </citation>
    <scope>NUCLEOTIDE SEQUENCE [LARGE SCALE GENOMIC DNA]</scope>
    <source>
        <strain evidence="1 2">P7</strain>
    </source>
</reference>
<dbReference type="AlphaFoldDB" id="C6PSH2"/>
<dbReference type="Proteomes" id="UP000004198">
    <property type="component" value="Unassembled WGS sequence"/>
</dbReference>
<protein>
    <submittedName>
        <fullName evidence="1">Uncharacterized protein</fullName>
    </submittedName>
</protein>
<comment type="caution">
    <text evidence="1">The sequence shown here is derived from an EMBL/GenBank/DDBJ whole genome shotgun (WGS) entry which is preliminary data.</text>
</comment>
<evidence type="ECO:0000313" key="2">
    <source>
        <dbReference type="Proteomes" id="UP000004198"/>
    </source>
</evidence>
<organism evidence="1 2">
    <name type="scientific">Clostridium carboxidivorans P7</name>
    <dbReference type="NCBI Taxonomy" id="536227"/>
    <lineage>
        <taxon>Bacteria</taxon>
        <taxon>Bacillati</taxon>
        <taxon>Bacillota</taxon>
        <taxon>Clostridia</taxon>
        <taxon>Eubacteriales</taxon>
        <taxon>Clostridiaceae</taxon>
        <taxon>Clostridium</taxon>
    </lineage>
</organism>
<proteinExistence type="predicted"/>
<dbReference type="EMBL" id="ACVI01000022">
    <property type="protein sequence ID" value="EET87850.1"/>
    <property type="molecule type" value="Genomic_DNA"/>
</dbReference>
<gene>
    <name evidence="1" type="ORF">CcarbDRAFT_1739</name>
</gene>